<dbReference type="Proteomes" id="UP001152320">
    <property type="component" value="Chromosome 6"/>
</dbReference>
<evidence type="ECO:0000259" key="8">
    <source>
        <dbReference type="PROSITE" id="PS51110"/>
    </source>
</evidence>
<dbReference type="GO" id="GO:0005576">
    <property type="term" value="C:extracellular region"/>
    <property type="evidence" value="ECO:0007669"/>
    <property type="project" value="UniProtKB-SubCell"/>
</dbReference>
<dbReference type="PANTHER" id="PTHR13234">
    <property type="entry name" value="GAMMA-INTERFERON INDUCIBLE LYSOSOMAL THIOL REDUCTASE GILT"/>
    <property type="match status" value="1"/>
</dbReference>
<keyword evidence="3" id="KW-0964">Secreted</keyword>
<comment type="subcellular location">
    <subcellularLocation>
        <location evidence="1">Secreted</location>
    </subcellularLocation>
</comment>
<keyword evidence="6" id="KW-0325">Glycoprotein</keyword>
<dbReference type="PANTHER" id="PTHR13234:SF8">
    <property type="entry name" value="GAMMA-INTERFERON-INDUCIBLE LYSOSOMAL THIOL REDUCTASE"/>
    <property type="match status" value="1"/>
</dbReference>
<evidence type="ECO:0000256" key="4">
    <source>
        <dbReference type="ARBA" id="ARBA00022729"/>
    </source>
</evidence>
<name>A0A9Q1HBD3_HOLLE</name>
<dbReference type="GO" id="GO:0016671">
    <property type="term" value="F:oxidoreductase activity, acting on a sulfur group of donors, disulfide as acceptor"/>
    <property type="evidence" value="ECO:0007669"/>
    <property type="project" value="InterPro"/>
</dbReference>
<protein>
    <submittedName>
        <fullName evidence="9">Gamma-interferon-inducible lysosomal thiol reductase</fullName>
    </submittedName>
</protein>
<feature type="signal peptide" evidence="7">
    <location>
        <begin position="1"/>
        <end position="22"/>
    </location>
</feature>
<accession>A0A9Q1HBD3</accession>
<keyword evidence="5" id="KW-1015">Disulfide bond</keyword>
<dbReference type="PROSITE" id="PS51110">
    <property type="entry name" value="SAP_A"/>
    <property type="match status" value="1"/>
</dbReference>
<sequence>MADFGCIFLICSFALSLGTVSSLRCEYPPGVWCSNAEIAKACQVEKQCKQWMISTNQASPVGVALYYESLCPGCREFIADQLYPTWKKVGVDVLNITLVPYGNAQETEKQGMWIFTCQHGERECLGNILETCILHIASDFSQAFETIHCMEASSDPSTAASQCCSKFGIDFSSVSSCANGTLGNKLEHEMGVMTESLDPPHQYTPWITLNGMHTNAIQSRAQSDLLGLVCDTYQGTPPPACSAVPNVCFRNL</sequence>
<dbReference type="EMBL" id="JAIZAY010000006">
    <property type="protein sequence ID" value="KAJ8039780.1"/>
    <property type="molecule type" value="Genomic_DNA"/>
</dbReference>
<keyword evidence="10" id="KW-1185">Reference proteome</keyword>
<reference evidence="9" key="1">
    <citation type="submission" date="2021-10" db="EMBL/GenBank/DDBJ databases">
        <title>Tropical sea cucumber genome reveals ecological adaptation and Cuvierian tubules defense mechanism.</title>
        <authorList>
            <person name="Chen T."/>
        </authorList>
    </citation>
    <scope>NUCLEOTIDE SEQUENCE</scope>
    <source>
        <strain evidence="9">Nanhai2018</strain>
        <tissue evidence="9">Muscle</tissue>
    </source>
</reference>
<dbReference type="InterPro" id="IPR004911">
    <property type="entry name" value="Interferon-induced_GILT"/>
</dbReference>
<dbReference type="InterPro" id="IPR003119">
    <property type="entry name" value="SAP_A"/>
</dbReference>
<evidence type="ECO:0000256" key="1">
    <source>
        <dbReference type="ARBA" id="ARBA00004613"/>
    </source>
</evidence>
<feature type="chain" id="PRO_5040239199" evidence="7">
    <location>
        <begin position="23"/>
        <end position="252"/>
    </location>
</feature>
<evidence type="ECO:0000256" key="3">
    <source>
        <dbReference type="ARBA" id="ARBA00022525"/>
    </source>
</evidence>
<evidence type="ECO:0000256" key="2">
    <source>
        <dbReference type="ARBA" id="ARBA00005679"/>
    </source>
</evidence>
<proteinExistence type="inferred from homology"/>
<evidence type="ECO:0000256" key="7">
    <source>
        <dbReference type="SAM" id="SignalP"/>
    </source>
</evidence>
<organism evidence="9 10">
    <name type="scientific">Holothuria leucospilota</name>
    <name type="common">Black long sea cucumber</name>
    <name type="synonym">Mertensiothuria leucospilota</name>
    <dbReference type="NCBI Taxonomy" id="206669"/>
    <lineage>
        <taxon>Eukaryota</taxon>
        <taxon>Metazoa</taxon>
        <taxon>Echinodermata</taxon>
        <taxon>Eleutherozoa</taxon>
        <taxon>Echinozoa</taxon>
        <taxon>Holothuroidea</taxon>
        <taxon>Aspidochirotacea</taxon>
        <taxon>Aspidochirotida</taxon>
        <taxon>Holothuriidae</taxon>
        <taxon>Holothuria</taxon>
    </lineage>
</organism>
<feature type="domain" description="Saposin A-type" evidence="8">
    <location>
        <begin position="18"/>
        <end position="58"/>
    </location>
</feature>
<gene>
    <name evidence="9" type="ORF">HOLleu_13888</name>
</gene>
<dbReference type="Pfam" id="PF03227">
    <property type="entry name" value="GILT"/>
    <property type="match status" value="1"/>
</dbReference>
<evidence type="ECO:0000313" key="9">
    <source>
        <dbReference type="EMBL" id="KAJ8039780.1"/>
    </source>
</evidence>
<dbReference type="AlphaFoldDB" id="A0A9Q1HBD3"/>
<dbReference type="OrthoDB" id="958254at2759"/>
<evidence type="ECO:0000256" key="5">
    <source>
        <dbReference type="ARBA" id="ARBA00023157"/>
    </source>
</evidence>
<dbReference type="GO" id="GO:0005764">
    <property type="term" value="C:lysosome"/>
    <property type="evidence" value="ECO:0007669"/>
    <property type="project" value="TreeGrafter"/>
</dbReference>
<keyword evidence="4 7" id="KW-0732">Signal</keyword>
<comment type="similarity">
    <text evidence="2">Belongs to the GILT family.</text>
</comment>
<evidence type="ECO:0000313" key="10">
    <source>
        <dbReference type="Proteomes" id="UP001152320"/>
    </source>
</evidence>
<evidence type="ECO:0000256" key="6">
    <source>
        <dbReference type="ARBA" id="ARBA00023180"/>
    </source>
</evidence>
<comment type="caution">
    <text evidence="9">The sequence shown here is derived from an EMBL/GenBank/DDBJ whole genome shotgun (WGS) entry which is preliminary data.</text>
</comment>